<keyword evidence="2" id="KW-0472">Membrane</keyword>
<name>A0A328ZIY6_9BURK</name>
<protein>
    <submittedName>
        <fullName evidence="6">Amino acid/amide ABC transporter ATP-binding protein 1 (HAAT family)</fullName>
    </submittedName>
</protein>
<dbReference type="Gene3D" id="3.40.50.300">
    <property type="entry name" value="P-loop containing nucleotide triphosphate hydrolases"/>
    <property type="match status" value="1"/>
</dbReference>
<dbReference type="Pfam" id="PF00005">
    <property type="entry name" value="ABC_tran"/>
    <property type="match status" value="1"/>
</dbReference>
<sequence>MASPPPPPVLQLRHIDLAFGGVKALSGIDLDIAPAEIRAVIGPNGAGKSSLVNVVCGLYRPDRGRIRLDGAEFTHVPTHRLARLGVARTFQNLALFRGLSVRDNVALGCTAPQGTWIGQWAGWPGAREARRQAIAQADAVLSFLDLQVVRDRPAATLPYGLQKRVELARALVAAPRLLLLDEPMAGMTLAEKRDMARLVRAARDRFGTAILLIEHDIGVVLGLSDRVAVLDHGRKIADGTPAEVRSDPAVIDAYLGVEHATEDGGGA</sequence>
<dbReference type="PROSITE" id="PS50893">
    <property type="entry name" value="ABC_TRANSPORTER_2"/>
    <property type="match status" value="1"/>
</dbReference>
<dbReference type="GO" id="GO:0016887">
    <property type="term" value="F:ATP hydrolysis activity"/>
    <property type="evidence" value="ECO:0007669"/>
    <property type="project" value="InterPro"/>
</dbReference>
<evidence type="ECO:0000256" key="4">
    <source>
        <dbReference type="ARBA" id="ARBA00022840"/>
    </source>
</evidence>
<dbReference type="Proteomes" id="UP000248856">
    <property type="component" value="Unassembled WGS sequence"/>
</dbReference>
<accession>A0A328ZIY6</accession>
<keyword evidence="1" id="KW-0813">Transport</keyword>
<keyword evidence="3" id="KW-0547">Nucleotide-binding</keyword>
<dbReference type="FunFam" id="3.40.50.300:FF:000421">
    <property type="entry name" value="Branched-chain amino acid ABC transporter ATP-binding protein"/>
    <property type="match status" value="1"/>
</dbReference>
<dbReference type="InterPro" id="IPR032823">
    <property type="entry name" value="BCA_ABC_TP_C"/>
</dbReference>
<keyword evidence="2" id="KW-1003">Cell membrane</keyword>
<evidence type="ECO:0000313" key="6">
    <source>
        <dbReference type="EMBL" id="RAR85911.1"/>
    </source>
</evidence>
<dbReference type="CDD" id="cd03219">
    <property type="entry name" value="ABC_Mj1267_LivG_branched"/>
    <property type="match status" value="1"/>
</dbReference>
<evidence type="ECO:0000256" key="2">
    <source>
        <dbReference type="ARBA" id="ARBA00022475"/>
    </source>
</evidence>
<dbReference type="Pfam" id="PF12399">
    <property type="entry name" value="BCA_ABC_TP_C"/>
    <property type="match status" value="1"/>
</dbReference>
<keyword evidence="7" id="KW-1185">Reference proteome</keyword>
<dbReference type="InterPro" id="IPR003593">
    <property type="entry name" value="AAA+_ATPase"/>
</dbReference>
<evidence type="ECO:0000256" key="3">
    <source>
        <dbReference type="ARBA" id="ARBA00022741"/>
    </source>
</evidence>
<dbReference type="AlphaFoldDB" id="A0A328ZIY6"/>
<dbReference type="PANTHER" id="PTHR45772">
    <property type="entry name" value="CONSERVED COMPONENT OF ABC TRANSPORTER FOR NATURAL AMINO ACIDS-RELATED"/>
    <property type="match status" value="1"/>
</dbReference>
<dbReference type="InterPro" id="IPR027417">
    <property type="entry name" value="P-loop_NTPase"/>
</dbReference>
<proteinExistence type="predicted"/>
<feature type="domain" description="ABC transporter" evidence="5">
    <location>
        <begin position="10"/>
        <end position="257"/>
    </location>
</feature>
<gene>
    <name evidence="6" type="ORF">AX018_1003144</name>
</gene>
<dbReference type="SUPFAM" id="SSF52540">
    <property type="entry name" value="P-loop containing nucleoside triphosphate hydrolases"/>
    <property type="match status" value="1"/>
</dbReference>
<dbReference type="PANTHER" id="PTHR45772:SF1">
    <property type="entry name" value="ABC TRANSPORTER ATP-BINDING PROTEIN"/>
    <property type="match status" value="1"/>
</dbReference>
<dbReference type="InterPro" id="IPR051120">
    <property type="entry name" value="ABC_AA/LPS_Transport"/>
</dbReference>
<dbReference type="SMART" id="SM00382">
    <property type="entry name" value="AAA"/>
    <property type="match status" value="1"/>
</dbReference>
<evidence type="ECO:0000313" key="7">
    <source>
        <dbReference type="Proteomes" id="UP000248856"/>
    </source>
</evidence>
<organism evidence="6 7">
    <name type="scientific">Paracidovorax anthurii</name>
    <dbReference type="NCBI Taxonomy" id="78229"/>
    <lineage>
        <taxon>Bacteria</taxon>
        <taxon>Pseudomonadati</taxon>
        <taxon>Pseudomonadota</taxon>
        <taxon>Betaproteobacteria</taxon>
        <taxon>Burkholderiales</taxon>
        <taxon>Comamonadaceae</taxon>
        <taxon>Paracidovorax</taxon>
    </lineage>
</organism>
<dbReference type="GO" id="GO:0005524">
    <property type="term" value="F:ATP binding"/>
    <property type="evidence" value="ECO:0007669"/>
    <property type="project" value="UniProtKB-KW"/>
</dbReference>
<evidence type="ECO:0000256" key="1">
    <source>
        <dbReference type="ARBA" id="ARBA00022448"/>
    </source>
</evidence>
<dbReference type="OrthoDB" id="8724465at2"/>
<reference evidence="6 7" key="1">
    <citation type="submission" date="2018-06" db="EMBL/GenBank/DDBJ databases">
        <title>Genomic Encyclopedia of Archaeal and Bacterial Type Strains, Phase II (KMG-II): from individual species to whole genera.</title>
        <authorList>
            <person name="Goeker M."/>
        </authorList>
    </citation>
    <scope>NUCLEOTIDE SEQUENCE [LARGE SCALE GENOMIC DNA]</scope>
    <source>
        <strain evidence="6 7">CFPB 3232</strain>
    </source>
</reference>
<dbReference type="RefSeq" id="WP_111875805.1">
    <property type="nucleotide sequence ID" value="NZ_CBCSGC010000009.1"/>
</dbReference>
<evidence type="ECO:0000259" key="5">
    <source>
        <dbReference type="PROSITE" id="PS50893"/>
    </source>
</evidence>
<dbReference type="InterPro" id="IPR003439">
    <property type="entry name" value="ABC_transporter-like_ATP-bd"/>
</dbReference>
<keyword evidence="4 6" id="KW-0067">ATP-binding</keyword>
<dbReference type="EMBL" id="QLTA01000003">
    <property type="protein sequence ID" value="RAR85911.1"/>
    <property type="molecule type" value="Genomic_DNA"/>
</dbReference>
<dbReference type="GO" id="GO:0005886">
    <property type="term" value="C:plasma membrane"/>
    <property type="evidence" value="ECO:0007669"/>
    <property type="project" value="TreeGrafter"/>
</dbReference>
<comment type="caution">
    <text evidence="6">The sequence shown here is derived from an EMBL/GenBank/DDBJ whole genome shotgun (WGS) entry which is preliminary data.</text>
</comment>